<keyword evidence="3" id="KW-1185">Reference proteome</keyword>
<feature type="transmembrane region" description="Helical" evidence="1">
    <location>
        <begin position="92"/>
        <end position="111"/>
    </location>
</feature>
<dbReference type="Proteomes" id="UP000632138">
    <property type="component" value="Unassembled WGS sequence"/>
</dbReference>
<dbReference type="EMBL" id="JAENHP010000001">
    <property type="protein sequence ID" value="MBM2614265.1"/>
    <property type="molecule type" value="Genomic_DNA"/>
</dbReference>
<sequence length="386" mass="41365">MSGSPAATLNRTENWFVRAALPQLVDGFTARAQVVPRMLPFLTGAAIYWLLQVASAGAFVSLAVPLLVMSLIWPYTTGLNGRRPPRLTRTGLAVVIAVYAVVFVGGAVLVHTVRPGFVSRELAGPTGDAPLVVGAAGLLIFVAAFGIGWIATSYGVVAAMRHAVGDLFKGLSDIPRSFGRSLPVVLFGTLFLFFTGELWQLLDQLSWPRVWLVLALLTVIVGLATWRVVKGYDEDPVGPPPSESDLAEACEGTPLAGVEIRPCQIPPLDPRQAVNVLVLLTVRQLVQAAVIGLGLFLFFVALGLITVQYETAATWIGHDPQRSAFFGVPVALFKLAALLASFGGVSFATTSMTNTDYRQEFFAPVLQGIRRPMLVHAVYRSLRAAA</sequence>
<feature type="transmembrane region" description="Helical" evidence="1">
    <location>
        <begin position="131"/>
        <end position="157"/>
    </location>
</feature>
<evidence type="ECO:0000313" key="2">
    <source>
        <dbReference type="EMBL" id="MBM2614265.1"/>
    </source>
</evidence>
<accession>A0ABS2A345</accession>
<evidence type="ECO:0000256" key="1">
    <source>
        <dbReference type="SAM" id="Phobius"/>
    </source>
</evidence>
<organism evidence="2 3">
    <name type="scientific">Paractinoplanes ovalisporus</name>
    <dbReference type="NCBI Taxonomy" id="2810368"/>
    <lineage>
        <taxon>Bacteria</taxon>
        <taxon>Bacillati</taxon>
        <taxon>Actinomycetota</taxon>
        <taxon>Actinomycetes</taxon>
        <taxon>Micromonosporales</taxon>
        <taxon>Micromonosporaceae</taxon>
        <taxon>Paractinoplanes</taxon>
    </lineage>
</organism>
<keyword evidence="1" id="KW-1133">Transmembrane helix</keyword>
<keyword evidence="1" id="KW-0812">Transmembrane</keyword>
<evidence type="ECO:0000313" key="3">
    <source>
        <dbReference type="Proteomes" id="UP000632138"/>
    </source>
</evidence>
<evidence type="ECO:0008006" key="4">
    <source>
        <dbReference type="Google" id="ProtNLM"/>
    </source>
</evidence>
<feature type="transmembrane region" description="Helical" evidence="1">
    <location>
        <begin position="285"/>
        <end position="305"/>
    </location>
</feature>
<dbReference type="RefSeq" id="WP_203374172.1">
    <property type="nucleotide sequence ID" value="NZ_JAENHP010000001.1"/>
</dbReference>
<reference evidence="2 3" key="1">
    <citation type="submission" date="2021-01" db="EMBL/GenBank/DDBJ databases">
        <title>Actinoplanes sp. nov. LDG1-06 isolated from lichen.</title>
        <authorList>
            <person name="Saeng-In P."/>
            <person name="Phongsopitanun W."/>
            <person name="Kanchanasin P."/>
            <person name="Yuki M."/>
            <person name="Kudo T."/>
            <person name="Ohkuma M."/>
            <person name="Tanasupawat S."/>
        </authorList>
    </citation>
    <scope>NUCLEOTIDE SEQUENCE [LARGE SCALE GENOMIC DNA]</scope>
    <source>
        <strain evidence="2 3">LDG1-06</strain>
    </source>
</reference>
<feature type="transmembrane region" description="Helical" evidence="1">
    <location>
        <begin position="325"/>
        <end position="348"/>
    </location>
</feature>
<name>A0ABS2A345_9ACTN</name>
<comment type="caution">
    <text evidence="2">The sequence shown here is derived from an EMBL/GenBank/DDBJ whole genome shotgun (WGS) entry which is preliminary data.</text>
</comment>
<feature type="transmembrane region" description="Helical" evidence="1">
    <location>
        <begin position="46"/>
        <end position="72"/>
    </location>
</feature>
<feature type="transmembrane region" description="Helical" evidence="1">
    <location>
        <begin position="178"/>
        <end position="199"/>
    </location>
</feature>
<gene>
    <name evidence="2" type="ORF">JIG36_01685</name>
</gene>
<feature type="transmembrane region" description="Helical" evidence="1">
    <location>
        <begin position="211"/>
        <end position="229"/>
    </location>
</feature>
<proteinExistence type="predicted"/>
<keyword evidence="1" id="KW-0472">Membrane</keyword>
<protein>
    <recommendedName>
        <fullName evidence="4">Amino acid transporter</fullName>
    </recommendedName>
</protein>